<evidence type="ECO:0000259" key="2">
    <source>
        <dbReference type="Pfam" id="PF26640"/>
    </source>
</evidence>
<dbReference type="InterPro" id="IPR010730">
    <property type="entry name" value="HET"/>
</dbReference>
<proteinExistence type="predicted"/>
<dbReference type="InterPro" id="IPR058525">
    <property type="entry name" value="DUF8212"/>
</dbReference>
<organism evidence="3 4">
    <name type="scientific">Tetrapyrgos nigripes</name>
    <dbReference type="NCBI Taxonomy" id="182062"/>
    <lineage>
        <taxon>Eukaryota</taxon>
        <taxon>Fungi</taxon>
        <taxon>Dikarya</taxon>
        <taxon>Basidiomycota</taxon>
        <taxon>Agaricomycotina</taxon>
        <taxon>Agaricomycetes</taxon>
        <taxon>Agaricomycetidae</taxon>
        <taxon>Agaricales</taxon>
        <taxon>Marasmiineae</taxon>
        <taxon>Marasmiaceae</taxon>
        <taxon>Tetrapyrgos</taxon>
    </lineage>
</organism>
<feature type="domain" description="Heterokaryon incompatibility" evidence="1">
    <location>
        <begin position="22"/>
        <end position="108"/>
    </location>
</feature>
<dbReference type="PANTHER" id="PTHR10622:SF10">
    <property type="entry name" value="HET DOMAIN-CONTAINING PROTEIN"/>
    <property type="match status" value="1"/>
</dbReference>
<dbReference type="OrthoDB" id="5122891at2759"/>
<evidence type="ECO:0000313" key="3">
    <source>
        <dbReference type="EMBL" id="KAF5344901.1"/>
    </source>
</evidence>
<evidence type="ECO:0000259" key="1">
    <source>
        <dbReference type="Pfam" id="PF06985"/>
    </source>
</evidence>
<evidence type="ECO:0008006" key="5">
    <source>
        <dbReference type="Google" id="ProtNLM"/>
    </source>
</evidence>
<keyword evidence="4" id="KW-1185">Reference proteome</keyword>
<sequence length="704" mass="79479">MRLLNTDTLQLAEFDSLNVPSYAILSHTWGREELLYQDFHNLKAAIGKPGYTKVQNACTYARKYNFDWIWIDSCCINKDSSAELSEAINSMYQYYQDAVVCYAYLADVEYGEDPRKVGSKFRNCRWFTRGWTLQELLAPSYVVFLDRNWADIGTKWSLRHVVSAVTSIPIGVLVGTDMEKASVAQRMSWAATRETTRPEDMAYCLMGIFGISMSPIYGEGGPKAFMRLQQEIIRYSDDRSIFAWSASLSSSSERTGLFARTPVDFRFSGEVKSLDLGDTGHNSSYSFANNGLHISLPLIPDVDNLRNDPENRNGLYLAYLHCQAADGEHLSVHLKKIGTHFMRYRPDHLVLTRSSFDSLPMQEVVVKEPLPAFRKVSPRSDTVKFRVSPSPEDHLLMHIPDPGRNDFNKMSAEFITAKYMQKDTGEEFLVLAGLNQLWVPVLDIVAPKADTMVHAQEMVRNIDAYKADRVTSPVKGGGLVLLTLTRTGDSAGVLELRFISKQNASMFDTTIMATRSSLQFPAVGFTVPSSLSLRPPDGDWTRYWMQKIGGVNVTLAPDNVFPADCFHIPYNRRQSYYVSLTSTGVCVLIYDIVHPMSLSHHRCAVVLGFSAVNQDVWVDVVALESTESYEDLLRSYVSKMKFHRQLQSQRASLIVDFPVSAISEQTRSYELSAAVERRQTLQLGSHSVHFQWRARDGEGPILIR</sequence>
<reference evidence="3 4" key="1">
    <citation type="journal article" date="2020" name="ISME J.">
        <title>Uncovering the hidden diversity of litter-decomposition mechanisms in mushroom-forming fungi.</title>
        <authorList>
            <person name="Floudas D."/>
            <person name="Bentzer J."/>
            <person name="Ahren D."/>
            <person name="Johansson T."/>
            <person name="Persson P."/>
            <person name="Tunlid A."/>
        </authorList>
    </citation>
    <scope>NUCLEOTIDE SEQUENCE [LARGE SCALE GENOMIC DNA]</scope>
    <source>
        <strain evidence="3 4">CBS 291.85</strain>
    </source>
</reference>
<gene>
    <name evidence="3" type="ORF">D9758_011536</name>
</gene>
<dbReference type="PANTHER" id="PTHR10622">
    <property type="entry name" value="HET DOMAIN-CONTAINING PROTEIN"/>
    <property type="match status" value="1"/>
</dbReference>
<protein>
    <recommendedName>
        <fullName evidence="5">HET-domain-containing protein</fullName>
    </recommendedName>
</protein>
<dbReference type="Pfam" id="PF06985">
    <property type="entry name" value="HET"/>
    <property type="match status" value="1"/>
</dbReference>
<dbReference type="Pfam" id="PF26640">
    <property type="entry name" value="DUF8212"/>
    <property type="match status" value="1"/>
</dbReference>
<feature type="domain" description="DUF8212" evidence="2">
    <location>
        <begin position="223"/>
        <end position="251"/>
    </location>
</feature>
<accession>A0A8H5CN44</accession>
<dbReference type="AlphaFoldDB" id="A0A8H5CN44"/>
<comment type="caution">
    <text evidence="3">The sequence shown here is derived from an EMBL/GenBank/DDBJ whole genome shotgun (WGS) entry which is preliminary data.</text>
</comment>
<dbReference type="EMBL" id="JAACJM010000117">
    <property type="protein sequence ID" value="KAF5344901.1"/>
    <property type="molecule type" value="Genomic_DNA"/>
</dbReference>
<dbReference type="Proteomes" id="UP000559256">
    <property type="component" value="Unassembled WGS sequence"/>
</dbReference>
<evidence type="ECO:0000313" key="4">
    <source>
        <dbReference type="Proteomes" id="UP000559256"/>
    </source>
</evidence>
<name>A0A8H5CN44_9AGAR</name>